<name>A0ACC2FY59_DALPE</name>
<keyword evidence="2" id="KW-1185">Reference proteome</keyword>
<evidence type="ECO:0000313" key="1">
    <source>
        <dbReference type="EMBL" id="KAJ7996295.1"/>
    </source>
</evidence>
<comment type="caution">
    <text evidence="1">The sequence shown here is derived from an EMBL/GenBank/DDBJ whole genome shotgun (WGS) entry which is preliminary data.</text>
</comment>
<gene>
    <name evidence="1" type="ORF">DPEC_G00235620</name>
</gene>
<proteinExistence type="predicted"/>
<organism evidence="1 2">
    <name type="scientific">Dallia pectoralis</name>
    <name type="common">Alaska blackfish</name>
    <dbReference type="NCBI Taxonomy" id="75939"/>
    <lineage>
        <taxon>Eukaryota</taxon>
        <taxon>Metazoa</taxon>
        <taxon>Chordata</taxon>
        <taxon>Craniata</taxon>
        <taxon>Vertebrata</taxon>
        <taxon>Euteleostomi</taxon>
        <taxon>Actinopterygii</taxon>
        <taxon>Neopterygii</taxon>
        <taxon>Teleostei</taxon>
        <taxon>Protacanthopterygii</taxon>
        <taxon>Esociformes</taxon>
        <taxon>Umbridae</taxon>
        <taxon>Dallia</taxon>
    </lineage>
</organism>
<evidence type="ECO:0000313" key="2">
    <source>
        <dbReference type="Proteomes" id="UP001157502"/>
    </source>
</evidence>
<protein>
    <submittedName>
        <fullName evidence="1">Uncharacterized protein</fullName>
    </submittedName>
</protein>
<sequence>MLSLFPTRHKERHRRARPNRRTSGRQACSLRFAGPGRRAPASAVRKSEAELGSALGSGAGSPAGPPQHGPRSRMGVSGAYKRSSVSTGAGGRRRPEVGVAGRTLFLLGIITAR</sequence>
<accession>A0ACC2FY59</accession>
<dbReference type="Proteomes" id="UP001157502">
    <property type="component" value="Chromosome 20"/>
</dbReference>
<reference evidence="1" key="1">
    <citation type="submission" date="2021-05" db="EMBL/GenBank/DDBJ databases">
        <authorList>
            <person name="Pan Q."/>
            <person name="Jouanno E."/>
            <person name="Zahm M."/>
            <person name="Klopp C."/>
            <person name="Cabau C."/>
            <person name="Louis A."/>
            <person name="Berthelot C."/>
            <person name="Parey E."/>
            <person name="Roest Crollius H."/>
            <person name="Montfort J."/>
            <person name="Robinson-Rechavi M."/>
            <person name="Bouchez O."/>
            <person name="Lampietro C."/>
            <person name="Lopez Roques C."/>
            <person name="Donnadieu C."/>
            <person name="Postlethwait J."/>
            <person name="Bobe J."/>
            <person name="Dillon D."/>
            <person name="Chandos A."/>
            <person name="von Hippel F."/>
            <person name="Guiguen Y."/>
        </authorList>
    </citation>
    <scope>NUCLEOTIDE SEQUENCE</scope>
    <source>
        <strain evidence="1">YG-Jan2019</strain>
    </source>
</reference>
<dbReference type="EMBL" id="CM055747">
    <property type="protein sequence ID" value="KAJ7996295.1"/>
    <property type="molecule type" value="Genomic_DNA"/>
</dbReference>